<dbReference type="AlphaFoldDB" id="A0A0U0ZT73"/>
<gene>
    <name evidence="1" type="ORF">ERS075579_04131</name>
</gene>
<name>A0A0U0ZT73_9MYCO</name>
<evidence type="ECO:0000313" key="2">
    <source>
        <dbReference type="Proteomes" id="UP000045782"/>
    </source>
</evidence>
<reference evidence="1 2" key="1">
    <citation type="submission" date="2015-03" db="EMBL/GenBank/DDBJ databases">
        <authorList>
            <person name="Murphy D."/>
        </authorList>
    </citation>
    <scope>NUCLEOTIDE SEQUENCE [LARGE SCALE GENOMIC DNA]</scope>
    <source>
        <strain evidence="1 2">PAP088</strain>
    </source>
</reference>
<organism evidence="1 2">
    <name type="scientific">Mycobacteroides abscessus</name>
    <dbReference type="NCBI Taxonomy" id="36809"/>
    <lineage>
        <taxon>Bacteria</taxon>
        <taxon>Bacillati</taxon>
        <taxon>Actinomycetota</taxon>
        <taxon>Actinomycetes</taxon>
        <taxon>Mycobacteriales</taxon>
        <taxon>Mycobacteriaceae</taxon>
        <taxon>Mycobacteroides</taxon>
    </lineage>
</organism>
<dbReference type="Proteomes" id="UP000045782">
    <property type="component" value="Unassembled WGS sequence"/>
</dbReference>
<proteinExistence type="predicted"/>
<protein>
    <submittedName>
        <fullName evidence="1">Uncharacterized protein</fullName>
    </submittedName>
</protein>
<sequence>MALSNGGNTCTQCGKPPVNACMYAGTLVCSAHLTQCEVCTNGVRLESDTACGRCAPVVALAMAG</sequence>
<accession>A0A0U0ZT73</accession>
<evidence type="ECO:0000313" key="1">
    <source>
        <dbReference type="EMBL" id="CPV67016.1"/>
    </source>
</evidence>
<dbReference type="EMBL" id="CSWP01000009">
    <property type="protein sequence ID" value="CPV67016.1"/>
    <property type="molecule type" value="Genomic_DNA"/>
</dbReference>